<feature type="region of interest" description="Disordered" evidence="1">
    <location>
        <begin position="1"/>
        <end position="22"/>
    </location>
</feature>
<organism evidence="2">
    <name type="scientific">uncultured Rubellimicrobium sp</name>
    <dbReference type="NCBI Taxonomy" id="543078"/>
    <lineage>
        <taxon>Bacteria</taxon>
        <taxon>Pseudomonadati</taxon>
        <taxon>Pseudomonadota</taxon>
        <taxon>Alphaproteobacteria</taxon>
        <taxon>Rhodobacterales</taxon>
        <taxon>Roseobacteraceae</taxon>
        <taxon>Rubellimicrobium</taxon>
        <taxon>environmental samples</taxon>
    </lineage>
</organism>
<accession>A0A6J4NU64</accession>
<name>A0A6J4NU64_9RHOB</name>
<dbReference type="EMBL" id="CADCUU010000103">
    <property type="protein sequence ID" value="CAA9395781.1"/>
    <property type="molecule type" value="Genomic_DNA"/>
</dbReference>
<evidence type="ECO:0000313" key="2">
    <source>
        <dbReference type="EMBL" id="CAA9395781.1"/>
    </source>
</evidence>
<evidence type="ECO:0000256" key="1">
    <source>
        <dbReference type="SAM" id="MobiDB-lite"/>
    </source>
</evidence>
<protein>
    <submittedName>
        <fullName evidence="2">Uncharacterized protein</fullName>
    </submittedName>
</protein>
<dbReference type="AlphaFoldDB" id="A0A6J4NU64"/>
<proteinExistence type="predicted"/>
<gene>
    <name evidence="2" type="ORF">AVDCRST_MAG15-806</name>
</gene>
<reference evidence="2" key="1">
    <citation type="submission" date="2020-02" db="EMBL/GenBank/DDBJ databases">
        <authorList>
            <person name="Meier V. D."/>
        </authorList>
    </citation>
    <scope>NUCLEOTIDE SEQUENCE</scope>
    <source>
        <strain evidence="2">AVDCRST_MAG15</strain>
    </source>
</reference>
<sequence length="219" mass="23417">MSDTTTSPFGAETGSAPALTENASSCAEAPALTALEATTAMAALRGAVAAFRGLPLPAADHDDWLGPERIQFHWPPPPAARAFMSNARSLREALGRDDFQILQQAGYADLEIDAALIFVARQAAQEPYDGGVHGDFAADDTFRLGPYERVACCRNLPDPTPEHPHGHARHARTPGHVACLLQVDLARLERLARVVGGLQSTSAHQRLAALRLLRDSSQV</sequence>